<dbReference type="RefSeq" id="WP_164312079.1">
    <property type="nucleotide sequence ID" value="NZ_JAAGLU010000002.1"/>
</dbReference>
<dbReference type="AlphaFoldDB" id="A0A6B3BGS6"/>
<name>A0A6B3BGS6_9ACTN</name>
<organism evidence="2">
    <name type="scientific">Streptomyces sp. SID12501</name>
    <dbReference type="NCBI Taxonomy" id="2706042"/>
    <lineage>
        <taxon>Bacteria</taxon>
        <taxon>Bacillati</taxon>
        <taxon>Actinomycetota</taxon>
        <taxon>Actinomycetes</taxon>
        <taxon>Kitasatosporales</taxon>
        <taxon>Streptomycetaceae</taxon>
        <taxon>Streptomyces</taxon>
    </lineage>
</organism>
<comment type="caution">
    <text evidence="2">The sequence shown here is derived from an EMBL/GenBank/DDBJ whole genome shotgun (WGS) entry which is preliminary data.</text>
</comment>
<dbReference type="EMBL" id="JAAGLU010000002">
    <property type="protein sequence ID" value="NEC84901.1"/>
    <property type="molecule type" value="Genomic_DNA"/>
</dbReference>
<sequence>MRSDPVMFDLGVSTDHSKAALGRLSEKAGRLKPNGRLFSRSPLSDVLELESMLLGVQGKTSCWRPLTAFSLPRAGRASGAGTPTAGDDSDLDAVDVGVEDPGPCGRPGHRVGLPGTAKGGHRQNTGARPRVLRSDGQAQARRSP</sequence>
<evidence type="ECO:0000256" key="1">
    <source>
        <dbReference type="SAM" id="MobiDB-lite"/>
    </source>
</evidence>
<proteinExistence type="predicted"/>
<reference evidence="2" key="1">
    <citation type="submission" date="2020-01" db="EMBL/GenBank/DDBJ databases">
        <title>Insect and environment-associated Actinomycetes.</title>
        <authorList>
            <person name="Currrie C."/>
            <person name="Chevrette M."/>
            <person name="Carlson C."/>
            <person name="Stubbendieck R."/>
            <person name="Wendt-Pienkowski E."/>
        </authorList>
    </citation>
    <scope>NUCLEOTIDE SEQUENCE</scope>
    <source>
        <strain evidence="2">SID12501</strain>
    </source>
</reference>
<accession>A0A6B3BGS6</accession>
<gene>
    <name evidence="2" type="ORF">G3I71_03275</name>
</gene>
<protein>
    <submittedName>
        <fullName evidence="2">Uncharacterized protein</fullName>
    </submittedName>
</protein>
<evidence type="ECO:0000313" key="2">
    <source>
        <dbReference type="EMBL" id="NEC84901.1"/>
    </source>
</evidence>
<feature type="region of interest" description="Disordered" evidence="1">
    <location>
        <begin position="73"/>
        <end position="144"/>
    </location>
</feature>